<evidence type="ECO:0000313" key="2">
    <source>
        <dbReference type="Proteomes" id="UP000323506"/>
    </source>
</evidence>
<organism evidence="1 2">
    <name type="scientific">Gossypium darwinii</name>
    <name type="common">Darwin's cotton</name>
    <name type="synonym">Gossypium barbadense var. darwinii</name>
    <dbReference type="NCBI Taxonomy" id="34276"/>
    <lineage>
        <taxon>Eukaryota</taxon>
        <taxon>Viridiplantae</taxon>
        <taxon>Streptophyta</taxon>
        <taxon>Embryophyta</taxon>
        <taxon>Tracheophyta</taxon>
        <taxon>Spermatophyta</taxon>
        <taxon>Magnoliopsida</taxon>
        <taxon>eudicotyledons</taxon>
        <taxon>Gunneridae</taxon>
        <taxon>Pentapetalae</taxon>
        <taxon>rosids</taxon>
        <taxon>malvids</taxon>
        <taxon>Malvales</taxon>
        <taxon>Malvaceae</taxon>
        <taxon>Malvoideae</taxon>
        <taxon>Gossypium</taxon>
    </lineage>
</organism>
<dbReference type="AlphaFoldDB" id="A0A5D2AZB2"/>
<protein>
    <submittedName>
        <fullName evidence="1">Uncharacterized protein</fullName>
    </submittedName>
</protein>
<name>A0A5D2AZB2_GOSDA</name>
<reference evidence="1 2" key="1">
    <citation type="submission" date="2019-06" db="EMBL/GenBank/DDBJ databases">
        <title>WGS assembly of Gossypium darwinii.</title>
        <authorList>
            <person name="Chen Z.J."/>
            <person name="Sreedasyam A."/>
            <person name="Ando A."/>
            <person name="Song Q."/>
            <person name="De L."/>
            <person name="Hulse-Kemp A."/>
            <person name="Ding M."/>
            <person name="Ye W."/>
            <person name="Kirkbride R."/>
            <person name="Jenkins J."/>
            <person name="Plott C."/>
            <person name="Lovell J."/>
            <person name="Lin Y.-M."/>
            <person name="Vaughn R."/>
            <person name="Liu B."/>
            <person name="Li W."/>
            <person name="Simpson S."/>
            <person name="Scheffler B."/>
            <person name="Saski C."/>
            <person name="Grover C."/>
            <person name="Hu G."/>
            <person name="Conover J."/>
            <person name="Carlson J."/>
            <person name="Shu S."/>
            <person name="Boston L."/>
            <person name="Williams M."/>
            <person name="Peterson D."/>
            <person name="Mcgee K."/>
            <person name="Jones D."/>
            <person name="Wendel J."/>
            <person name="Stelly D."/>
            <person name="Grimwood J."/>
            <person name="Schmutz J."/>
        </authorList>
    </citation>
    <scope>NUCLEOTIDE SEQUENCE [LARGE SCALE GENOMIC DNA]</scope>
    <source>
        <strain evidence="1">1808015.09</strain>
    </source>
</reference>
<evidence type="ECO:0000313" key="1">
    <source>
        <dbReference type="EMBL" id="TYG50354.1"/>
    </source>
</evidence>
<dbReference type="Proteomes" id="UP000323506">
    <property type="component" value="Chromosome D10"/>
</dbReference>
<proteinExistence type="predicted"/>
<accession>A0A5D2AZB2</accession>
<keyword evidence="2" id="KW-1185">Reference proteome</keyword>
<dbReference type="EMBL" id="CM017710">
    <property type="protein sequence ID" value="TYG50354.1"/>
    <property type="molecule type" value="Genomic_DNA"/>
</dbReference>
<gene>
    <name evidence="1" type="ORF">ES288_D10G168800v1</name>
</gene>
<sequence>MLQMYAPIFDLSTPFSFSFWITAKESHSISTLENPIESLSQSLGSKPSPPLQTVKVYFNEISCGNFQDTIVECCPSGNNLLRSVHIAHITQQNTRQRHS</sequence>